<evidence type="ECO:0000256" key="2">
    <source>
        <dbReference type="SAM" id="Coils"/>
    </source>
</evidence>
<feature type="region of interest" description="Disordered" evidence="3">
    <location>
        <begin position="526"/>
        <end position="610"/>
    </location>
</feature>
<feature type="compositionally biased region" description="Basic and acidic residues" evidence="3">
    <location>
        <begin position="704"/>
        <end position="720"/>
    </location>
</feature>
<dbReference type="SUPFAM" id="SSF49265">
    <property type="entry name" value="Fibronectin type III"/>
    <property type="match status" value="1"/>
</dbReference>
<dbReference type="Pfam" id="PF00041">
    <property type="entry name" value="fn3"/>
    <property type="match status" value="2"/>
</dbReference>
<sequence>MDNKRRQYEQSSTSAPSAPEAAVEATAPISSASGCSRQPGSSGGGGGESFVKQRCRHEVGRLEEELRRAQRVNMEYKRICTELGLTVDDQKRKLNEQQKAVKPGMPIVAHSAFFPTAPRGLLQITDIGEHKAMVSWGKPAHDGGSDITHYLLETRDLGHCQAVLGEDEATWVVVSSAVRELFFIISDMFYGHVYDFRVCACNANGKGDPLVARLTFGVPSPPVLLRVVDVCCCYAVLSWQRPKRDGVGPVRGYIVEKKEEGTDWQKCTKSPLMATSVRVTNLIGGHKYSFRITAVNDVGKSAPAQICFCGVLFKPAAATGGQVPEVFIQDVRTLVQGDNRDKVVPDPIMEDPQIGQNACALVEVTCKIRNTAGAMNICIQCKVNKNNVEDQANASKTSAQKMPVKTSAAKTSAAKTAASAHKLLVKTSAAKTHTSAHKMPVNASAAKTAASAHKLPVKTSAAKTHTSAHKMPVNASAAKTAASAHKLLVKTSAAKTHTSAHKMPVNASAAKTAASAHKLLVKTSAAKTHTSAHKMPVNASAAKTAASAHKLPVKTSAAKTHTSAHKMPVNASAAKTAASAHKLPVKTSAAKTHTSAHKMPVNASAAKTPTAVHKIPVKTSSARVPNDGRNGTVPERPRRHAPNNVRVLMHRRPRPSLRCSLSNMRQKFQKGRQAYFKPAAAAKGNKAPEAPIPPPSKLLRSKPFLRENNAERDGDGQQEE</sequence>
<evidence type="ECO:0000256" key="1">
    <source>
        <dbReference type="ARBA" id="ARBA00022737"/>
    </source>
</evidence>
<feature type="compositionally biased region" description="Low complexity" evidence="3">
    <location>
        <begin position="539"/>
        <end position="548"/>
    </location>
</feature>
<feature type="compositionally biased region" description="Low complexity" evidence="3">
    <location>
        <begin position="11"/>
        <end position="40"/>
    </location>
</feature>
<feature type="compositionally biased region" description="Low complexity" evidence="3">
    <location>
        <begin position="571"/>
        <end position="580"/>
    </location>
</feature>
<dbReference type="SMART" id="SM00060">
    <property type="entry name" value="FN3"/>
    <property type="match status" value="2"/>
</dbReference>
<keyword evidence="1" id="KW-0677">Repeat</keyword>
<dbReference type="InterPro" id="IPR013783">
    <property type="entry name" value="Ig-like_fold"/>
</dbReference>
<feature type="domain" description="Fibronectin type-III" evidence="4">
    <location>
        <begin position="117"/>
        <end position="220"/>
    </location>
</feature>
<feature type="region of interest" description="Disordered" evidence="3">
    <location>
        <begin position="621"/>
        <end position="640"/>
    </location>
</feature>
<dbReference type="CDD" id="cd00063">
    <property type="entry name" value="FN3"/>
    <property type="match status" value="2"/>
</dbReference>
<name>A0ABD2I7M9_9BILA</name>
<gene>
    <name evidence="5" type="ORF">niasHT_039913</name>
</gene>
<proteinExistence type="predicted"/>
<evidence type="ECO:0000259" key="4">
    <source>
        <dbReference type="PROSITE" id="PS50853"/>
    </source>
</evidence>
<comment type="caution">
    <text evidence="5">The sequence shown here is derived from an EMBL/GenBank/DDBJ whole genome shotgun (WGS) entry which is preliminary data.</text>
</comment>
<dbReference type="PANTHER" id="PTHR13817:SF166">
    <property type="entry name" value="NEURONAL IGCAM-RELATED"/>
    <property type="match status" value="1"/>
</dbReference>
<dbReference type="PANTHER" id="PTHR13817">
    <property type="entry name" value="TITIN"/>
    <property type="match status" value="1"/>
</dbReference>
<feature type="region of interest" description="Disordered" evidence="3">
    <location>
        <begin position="1"/>
        <end position="50"/>
    </location>
</feature>
<evidence type="ECO:0000313" key="6">
    <source>
        <dbReference type="Proteomes" id="UP001620626"/>
    </source>
</evidence>
<dbReference type="EMBL" id="JBICBT010001253">
    <property type="protein sequence ID" value="KAL3076424.1"/>
    <property type="molecule type" value="Genomic_DNA"/>
</dbReference>
<dbReference type="PROSITE" id="PS51257">
    <property type="entry name" value="PROKAR_LIPOPROTEIN"/>
    <property type="match status" value="1"/>
</dbReference>
<feature type="coiled-coil region" evidence="2">
    <location>
        <begin position="52"/>
        <end position="79"/>
    </location>
</feature>
<dbReference type="PROSITE" id="PS50853">
    <property type="entry name" value="FN3"/>
    <property type="match status" value="2"/>
</dbReference>
<feature type="compositionally biased region" description="Low complexity" evidence="3">
    <location>
        <begin position="677"/>
        <end position="689"/>
    </location>
</feature>
<protein>
    <recommendedName>
        <fullName evidence="4">Fibronectin type-III domain-containing protein</fullName>
    </recommendedName>
</protein>
<dbReference type="InterPro" id="IPR003961">
    <property type="entry name" value="FN3_dom"/>
</dbReference>
<keyword evidence="2" id="KW-0175">Coiled coil</keyword>
<dbReference type="Gene3D" id="2.60.40.10">
    <property type="entry name" value="Immunoglobulins"/>
    <property type="match status" value="2"/>
</dbReference>
<accession>A0ABD2I7M9</accession>
<keyword evidence="6" id="KW-1185">Reference proteome</keyword>
<dbReference type="InterPro" id="IPR050964">
    <property type="entry name" value="Striated_Muscle_Regulatory"/>
</dbReference>
<reference evidence="5 6" key="1">
    <citation type="submission" date="2024-10" db="EMBL/GenBank/DDBJ databases">
        <authorList>
            <person name="Kim D."/>
        </authorList>
    </citation>
    <scope>NUCLEOTIDE SEQUENCE [LARGE SCALE GENOMIC DNA]</scope>
    <source>
        <strain evidence="5">BH-2024</strain>
    </source>
</reference>
<dbReference type="InterPro" id="IPR036116">
    <property type="entry name" value="FN3_sf"/>
</dbReference>
<evidence type="ECO:0000313" key="5">
    <source>
        <dbReference type="EMBL" id="KAL3076424.1"/>
    </source>
</evidence>
<evidence type="ECO:0000256" key="3">
    <source>
        <dbReference type="SAM" id="MobiDB-lite"/>
    </source>
</evidence>
<dbReference type="Proteomes" id="UP001620626">
    <property type="component" value="Unassembled WGS sequence"/>
</dbReference>
<dbReference type="AlphaFoldDB" id="A0ABD2I7M9"/>
<organism evidence="5 6">
    <name type="scientific">Heterodera trifolii</name>
    <dbReference type="NCBI Taxonomy" id="157864"/>
    <lineage>
        <taxon>Eukaryota</taxon>
        <taxon>Metazoa</taxon>
        <taxon>Ecdysozoa</taxon>
        <taxon>Nematoda</taxon>
        <taxon>Chromadorea</taxon>
        <taxon>Rhabditida</taxon>
        <taxon>Tylenchina</taxon>
        <taxon>Tylenchomorpha</taxon>
        <taxon>Tylenchoidea</taxon>
        <taxon>Heteroderidae</taxon>
        <taxon>Heteroderinae</taxon>
        <taxon>Heterodera</taxon>
    </lineage>
</organism>
<feature type="region of interest" description="Disordered" evidence="3">
    <location>
        <begin position="669"/>
        <end position="720"/>
    </location>
</feature>
<feature type="domain" description="Fibronectin type-III" evidence="4">
    <location>
        <begin position="221"/>
        <end position="316"/>
    </location>
</feature>